<feature type="region of interest" description="Disordered" evidence="4">
    <location>
        <begin position="642"/>
        <end position="691"/>
    </location>
</feature>
<dbReference type="SUPFAM" id="SSF56112">
    <property type="entry name" value="Protein kinase-like (PK-like)"/>
    <property type="match status" value="1"/>
</dbReference>
<dbReference type="InterPro" id="IPR050629">
    <property type="entry name" value="STE20/SPS1-PAK"/>
</dbReference>
<evidence type="ECO:0000313" key="7">
    <source>
        <dbReference type="Proteomes" id="UP000039865"/>
    </source>
</evidence>
<dbReference type="GO" id="GO:0005737">
    <property type="term" value="C:cytoplasm"/>
    <property type="evidence" value="ECO:0007669"/>
    <property type="project" value="TreeGrafter"/>
</dbReference>
<evidence type="ECO:0000256" key="1">
    <source>
        <dbReference type="ARBA" id="ARBA00022741"/>
    </source>
</evidence>
<keyword evidence="2" id="KW-0067">ATP-binding</keyword>
<feature type="compositionally biased region" description="Polar residues" evidence="4">
    <location>
        <begin position="412"/>
        <end position="431"/>
    </location>
</feature>
<feature type="compositionally biased region" description="Low complexity" evidence="4">
    <location>
        <begin position="599"/>
        <end position="611"/>
    </location>
</feature>
<dbReference type="InterPro" id="IPR011009">
    <property type="entry name" value="Kinase-like_dom_sf"/>
</dbReference>
<proteinExistence type="predicted"/>
<feature type="compositionally biased region" description="Low complexity" evidence="4">
    <location>
        <begin position="560"/>
        <end position="570"/>
    </location>
</feature>
<dbReference type="InParanoid" id="A0A078B241"/>
<dbReference type="InterPro" id="IPR008271">
    <property type="entry name" value="Ser/Thr_kinase_AS"/>
</dbReference>
<dbReference type="InterPro" id="IPR000719">
    <property type="entry name" value="Prot_kinase_dom"/>
</dbReference>
<feature type="region of interest" description="Disordered" evidence="4">
    <location>
        <begin position="412"/>
        <end position="455"/>
    </location>
</feature>
<evidence type="ECO:0000313" key="6">
    <source>
        <dbReference type="EMBL" id="CDW87458.1"/>
    </source>
</evidence>
<feature type="region of interest" description="Disordered" evidence="4">
    <location>
        <begin position="560"/>
        <end position="611"/>
    </location>
</feature>
<keyword evidence="7" id="KW-1185">Reference proteome</keyword>
<dbReference type="SMART" id="SM00220">
    <property type="entry name" value="S_TKc"/>
    <property type="match status" value="1"/>
</dbReference>
<dbReference type="OrthoDB" id="291592at2759"/>
<feature type="region of interest" description="Disordered" evidence="4">
    <location>
        <begin position="1585"/>
        <end position="1605"/>
    </location>
</feature>
<dbReference type="Proteomes" id="UP000039865">
    <property type="component" value="Unassembled WGS sequence"/>
</dbReference>
<gene>
    <name evidence="6" type="primary">Contig12227.g13068</name>
    <name evidence="6" type="ORF">STYLEM_16563</name>
</gene>
<name>A0A078B241_STYLE</name>
<dbReference type="Pfam" id="PF00069">
    <property type="entry name" value="Pkinase"/>
    <property type="match status" value="1"/>
</dbReference>
<evidence type="ECO:0000256" key="2">
    <source>
        <dbReference type="ARBA" id="ARBA00022840"/>
    </source>
</evidence>
<feature type="region of interest" description="Disordered" evidence="4">
    <location>
        <begin position="354"/>
        <end position="398"/>
    </location>
</feature>
<feature type="coiled-coil region" evidence="3">
    <location>
        <begin position="1525"/>
        <end position="1583"/>
    </location>
</feature>
<sequence>MQQRSALHNLKTQQSNVSKNQAKPTVSAMNKQPKMIGPYQVGEVIGRGACGKVFKGLNFQNGQLVAIKQIKINNVKVEHKKSLQSEINLLKKLEHPNIVKYIDSIYTEHYLNIILEYVENGSLDSLIKKFGKFPETLVAIYVQQVLQGLDYLHTQVVIHRDIKGANILTTKDGIVKLADFGVATKLNDTEKSNSAFGTPYWMAPEVIEMSGQVTQACDIWSLGCTVIELLTGNPPYSNLQPVSAMVKIVQEGMPALPESITDELKDFLNKCFEKDPYRRIDAKGLLEHAWMKKYDKNLFQKIINNGNKLPEVVSNTIKLHINQVDKPYNSMYQKVNQSDYQIVRAQQHVNKKAEMVEPKKKIEDSKQVEQLQMKKPLKKEDEDEDGEIGDFGEEINDMNDVPIERPKCLSNINFNSNSSDVGDNTQSNQPPVSKLRKMQTSLQRETEQALANDTKLNHTYQYEQIQNTSNGEEFKEGYSFIGMKYHSKQRSIQNSKSGMIQPHQQIQEQPLQLAMNQTQSNLKQFQQVQLRQGQPQNTINTTTIQNQSLSLANQSQLQQFVNQQSASQRQNYKSQDKSAGPGSGDGAPQVKQSFSSTPQNRQLNQQQQIVGQQNNQEIKQIFDVQGNRKVYYLTKKNRQAISNHQEPVHSYGNSGSTNNPNDDSQLSMGLSTTQRQKKIDQTRTKKSQMQKEDFDLLMQQQQYQQQQREMMARYHLYSNQNSQMQMSNIQAQVYQKPKSNDIVRSQNSPSAQNAQIQRIPNQLNSQYYQHHPNSGQINYHSNKNNQSGYNFQFQNDMSSQDFELQNPQFLGRHQSANQQQPQQQIVRNIQHQHNFTQMPTHQMYQFSDSEQMMLPETRLPQNMVGAQPLRKITKQYDQRGMLVQKNYHSGSNSSIQPSFQNLNENLNEAGQIDIEDHYEQLEASDLENMQYMMKQESDYSAPQVLRQYMMGGGVSADFNLAKLQNIRQQSAFHQRYGSSFSQLNMYPNLEGQHSQPVYVPQIQSIEDHIKRTQLSEQKLGRGHMTQFYGNNPALQHHIQHKSVISNFQNSNSSPKTIHNQLAQQQALRNQQIRQDGMNGSFENFLDTVSNNDEQYLYGTLGIGQGMPSNVRASIINMQNLKNVRESYSKKFAEEVKTNEEQRLGMMMMMAIGNNEQESQTRKQNNRGSNRSQNIDQMIRQTNQSIQMQSIGSGRSNGSVQINNPAETEVIDAMYEECEKLISLIKFTQNQLEKLNNDPSSYTNQEIGFTSAQTQITEENQEIDIESAKFQKEQDLIQYISNLSDKLKLFGSQKQKAQLAEMIGYHNMINLLNLSDEVVYPTLLLINFFCESSMKVQDNLCICGFLQYMIRFSNPLNKREIILDIGYFIGQIFQSQSTAFVVYFLLIDQFLVIQSKDMIMLAIDAYYVLSNEKIEYFRLPIEDITIFLSKYQIIEKITAIIPKLYQDIETSEVLVQQEQMQNYLEKAFDILQKMMSGPHDVVQKITVDKILRNTICKILQETLNDPSHQTLDLEKNDVVKMLVEMLQFFLNDIDNIQLQHQEAQETTYGRIKFMILFSSNLMLIEKMSNQLISLDKQIAQADENAKRGKIHHHNKNSSSARSINNMGSLGSQSQFGDADIILQNKIYYNQRIQQNVLIMKELMEIFKVINPKIDPQVDFNQLIKIFQKLLNTAEKHNFVIIQEIAQNLIIQSKDIMEKRTQQQQTLQTQQQQQQQQNNLNINQQQNISEQNNVKQRYDMQMKPGAMQLAQNMRQINNGVNSTRAKSPLFQ</sequence>
<dbReference type="PANTHER" id="PTHR48012:SF26">
    <property type="entry name" value="SERINE_THREONINE-PROTEIN KINASE DDB_G0283821-RELATED"/>
    <property type="match status" value="1"/>
</dbReference>
<organism evidence="6 7">
    <name type="scientific">Stylonychia lemnae</name>
    <name type="common">Ciliate</name>
    <dbReference type="NCBI Taxonomy" id="5949"/>
    <lineage>
        <taxon>Eukaryota</taxon>
        <taxon>Sar</taxon>
        <taxon>Alveolata</taxon>
        <taxon>Ciliophora</taxon>
        <taxon>Intramacronucleata</taxon>
        <taxon>Spirotrichea</taxon>
        <taxon>Stichotrichia</taxon>
        <taxon>Sporadotrichida</taxon>
        <taxon>Oxytrichidae</taxon>
        <taxon>Stylonychinae</taxon>
        <taxon>Stylonychia</taxon>
    </lineage>
</organism>
<keyword evidence="1" id="KW-0547">Nucleotide-binding</keyword>
<feature type="compositionally biased region" description="Polar residues" evidence="4">
    <location>
        <begin position="642"/>
        <end position="674"/>
    </location>
</feature>
<feature type="domain" description="Protein kinase" evidence="5">
    <location>
        <begin position="39"/>
        <end position="291"/>
    </location>
</feature>
<dbReference type="PROSITE" id="PS00108">
    <property type="entry name" value="PROTEIN_KINASE_ST"/>
    <property type="match status" value="1"/>
</dbReference>
<feature type="region of interest" description="Disordered" evidence="4">
    <location>
        <begin position="1"/>
        <end position="29"/>
    </location>
</feature>
<feature type="compositionally biased region" description="Basic and acidic residues" evidence="4">
    <location>
        <begin position="354"/>
        <end position="367"/>
    </location>
</feature>
<keyword evidence="3" id="KW-0175">Coiled coil</keyword>
<evidence type="ECO:0000256" key="4">
    <source>
        <dbReference type="SAM" id="MobiDB-lite"/>
    </source>
</evidence>
<dbReference type="PROSITE" id="PS50011">
    <property type="entry name" value="PROTEIN_KINASE_DOM"/>
    <property type="match status" value="1"/>
</dbReference>
<dbReference type="PANTHER" id="PTHR48012">
    <property type="entry name" value="STERILE20-LIKE KINASE, ISOFORM B-RELATED"/>
    <property type="match status" value="1"/>
</dbReference>
<keyword evidence="6" id="KW-0418">Kinase</keyword>
<feature type="compositionally biased region" description="Polar residues" evidence="4">
    <location>
        <begin position="1595"/>
        <end position="1605"/>
    </location>
</feature>
<dbReference type="EMBL" id="CCKQ01015626">
    <property type="protein sequence ID" value="CDW87458.1"/>
    <property type="molecule type" value="Genomic_DNA"/>
</dbReference>
<evidence type="ECO:0000259" key="5">
    <source>
        <dbReference type="PROSITE" id="PS50011"/>
    </source>
</evidence>
<dbReference type="GO" id="GO:0005524">
    <property type="term" value="F:ATP binding"/>
    <property type="evidence" value="ECO:0007669"/>
    <property type="project" value="UniProtKB-KW"/>
</dbReference>
<feature type="compositionally biased region" description="Acidic residues" evidence="4">
    <location>
        <begin position="381"/>
        <end position="397"/>
    </location>
</feature>
<accession>A0A078B241</accession>
<dbReference type="GO" id="GO:0004674">
    <property type="term" value="F:protein serine/threonine kinase activity"/>
    <property type="evidence" value="ECO:0007669"/>
    <property type="project" value="TreeGrafter"/>
</dbReference>
<feature type="compositionally biased region" description="Basic and acidic residues" evidence="4">
    <location>
        <begin position="677"/>
        <end position="691"/>
    </location>
</feature>
<keyword evidence="6" id="KW-0808">Transferase</keyword>
<protein>
    <submittedName>
        <fullName evidence="6">Protein serine threonine kinase</fullName>
    </submittedName>
</protein>
<dbReference type="CDD" id="cd06627">
    <property type="entry name" value="STKc_Cdc7_like"/>
    <property type="match status" value="1"/>
</dbReference>
<dbReference type="Gene3D" id="1.10.510.10">
    <property type="entry name" value="Transferase(Phosphotransferase) domain 1"/>
    <property type="match status" value="1"/>
</dbReference>
<reference evidence="6 7" key="1">
    <citation type="submission" date="2014-06" db="EMBL/GenBank/DDBJ databases">
        <authorList>
            <person name="Swart Estienne"/>
        </authorList>
    </citation>
    <scope>NUCLEOTIDE SEQUENCE [LARGE SCALE GENOMIC DNA]</scope>
    <source>
        <strain evidence="6 7">130c</strain>
    </source>
</reference>
<evidence type="ECO:0000256" key="3">
    <source>
        <dbReference type="SAM" id="Coils"/>
    </source>
</evidence>